<dbReference type="EMBL" id="CP059319">
    <property type="protein sequence ID" value="QTH24536.1"/>
    <property type="molecule type" value="Genomic_DNA"/>
</dbReference>
<dbReference type="InterPro" id="IPR036409">
    <property type="entry name" value="Aldolase_II/adducin_N_sf"/>
</dbReference>
<accession>A0A975D947</accession>
<proteinExistence type="inferred from homology"/>
<dbReference type="SMART" id="SM01007">
    <property type="entry name" value="Aldolase_II"/>
    <property type="match status" value="1"/>
</dbReference>
<dbReference type="Gene3D" id="3.40.225.10">
    <property type="entry name" value="Class II aldolase/adducin N-terminal domain"/>
    <property type="match status" value="1"/>
</dbReference>
<sequence>MAVNDGSRPKAISPKHVADAEWKCRTDLAAFYRIVAMLGWDEYIFTHISLRLPGPERHFLINPFGLLYEEVTASNLVRIDINGDVVGASDWPVNKAGFTIHSAIHEARDDAHCVIHTHTTAGMAIAQQPAGLLPTSFYSAMIVDRLSYHDFEGSVVSDGEKVRLVENLGTNNHLILRNHGLLACGADVAAAFSAILTLQRACEVQLAAQVGDEPLLTIGHDIRNAHRSALNKTVKDAPANDLSVIERAVFDAMVRKLDRLDPSYRQ</sequence>
<evidence type="ECO:0000259" key="2">
    <source>
        <dbReference type="SMART" id="SM01007"/>
    </source>
</evidence>
<reference evidence="3" key="2">
    <citation type="submission" date="2021-04" db="EMBL/GenBank/DDBJ databases">
        <title>Isolation and genomic analysis of the ibuprofen-degrading bacterium Sphingomonas strain MPO218.</title>
        <authorList>
            <person name="Aulestia M."/>
            <person name="Flores A."/>
            <person name="Mangas E.L."/>
            <person name="Perez-Pulido A.J."/>
            <person name="Santero E."/>
            <person name="Camacho E.M."/>
        </authorList>
    </citation>
    <scope>NUCLEOTIDE SEQUENCE</scope>
    <source>
        <strain evidence="3">MPO218</strain>
    </source>
</reference>
<evidence type="ECO:0000313" key="4">
    <source>
        <dbReference type="Proteomes" id="UP000664914"/>
    </source>
</evidence>
<reference evidence="3" key="1">
    <citation type="submission" date="2020-07" db="EMBL/GenBank/DDBJ databases">
        <authorList>
            <person name="Camacho E."/>
        </authorList>
    </citation>
    <scope>NUCLEOTIDE SEQUENCE</scope>
    <source>
        <strain evidence="3">MPO218</strain>
    </source>
</reference>
<dbReference type="PANTHER" id="PTHR10672:SF3">
    <property type="entry name" value="PROTEIN HU-LI TAI SHAO"/>
    <property type="match status" value="1"/>
</dbReference>
<dbReference type="SUPFAM" id="SSF53639">
    <property type="entry name" value="AraD/HMP-PK domain-like"/>
    <property type="match status" value="1"/>
</dbReference>
<comment type="similarity">
    <text evidence="1">Belongs to the aldolase class II family.</text>
</comment>
<evidence type="ECO:0000256" key="1">
    <source>
        <dbReference type="ARBA" id="ARBA00037961"/>
    </source>
</evidence>
<dbReference type="Pfam" id="PF00596">
    <property type="entry name" value="Aldolase_II"/>
    <property type="match status" value="1"/>
</dbReference>
<organism evidence="3 4">
    <name type="scientific">Rhizorhabdus wittichii</name>
    <dbReference type="NCBI Taxonomy" id="160791"/>
    <lineage>
        <taxon>Bacteria</taxon>
        <taxon>Pseudomonadati</taxon>
        <taxon>Pseudomonadota</taxon>
        <taxon>Alphaproteobacteria</taxon>
        <taxon>Sphingomonadales</taxon>
        <taxon>Sphingomonadaceae</taxon>
        <taxon>Rhizorhabdus</taxon>
    </lineage>
</organism>
<protein>
    <submittedName>
        <fullName evidence="3">Class II aldolase/adducin family protein</fullName>
    </submittedName>
</protein>
<dbReference type="GO" id="GO:0051015">
    <property type="term" value="F:actin filament binding"/>
    <property type="evidence" value="ECO:0007669"/>
    <property type="project" value="TreeGrafter"/>
</dbReference>
<dbReference type="InterPro" id="IPR051017">
    <property type="entry name" value="Aldolase-II_Adducin_sf"/>
</dbReference>
<dbReference type="GO" id="GO:0005856">
    <property type="term" value="C:cytoskeleton"/>
    <property type="evidence" value="ECO:0007669"/>
    <property type="project" value="TreeGrafter"/>
</dbReference>
<dbReference type="PANTHER" id="PTHR10672">
    <property type="entry name" value="ADDUCIN"/>
    <property type="match status" value="1"/>
</dbReference>
<gene>
    <name evidence="3" type="ORF">HRJ34_10730</name>
</gene>
<name>A0A975D947_9SPHN</name>
<dbReference type="AlphaFoldDB" id="A0A975D947"/>
<evidence type="ECO:0000313" key="3">
    <source>
        <dbReference type="EMBL" id="QTH24536.1"/>
    </source>
</evidence>
<dbReference type="InterPro" id="IPR001303">
    <property type="entry name" value="Aldolase_II/adducin_N"/>
</dbReference>
<dbReference type="NCBIfam" id="NF005451">
    <property type="entry name" value="PRK07044.1"/>
    <property type="match status" value="1"/>
</dbReference>
<feature type="domain" description="Class II aldolase/adducin N-terminal" evidence="2">
    <location>
        <begin position="26"/>
        <end position="206"/>
    </location>
</feature>
<dbReference type="Proteomes" id="UP000664914">
    <property type="component" value="Chromosome"/>
</dbReference>